<gene>
    <name evidence="2" type="ORF">HJG60_008379</name>
</gene>
<protein>
    <submittedName>
        <fullName evidence="2">Uncharacterized protein</fullName>
    </submittedName>
</protein>
<dbReference type="EMBL" id="JABVXQ010000011">
    <property type="protein sequence ID" value="KAF6086173.1"/>
    <property type="molecule type" value="Genomic_DNA"/>
</dbReference>
<name>A0A833Z439_9CHIR</name>
<sequence length="159" mass="17335">MREGASKPVTPESHGRHCWRCAHSVAAPGVCCHMVSHNEQPETPSGGQQQTFVFARASVGWLGFPADLSRLACVWPVSRGASQSKMTHSTPCGLSSAGRLVQVCSHEQELKIKEKANKSFASLCSHPRCSGPIGHSKSHYNRKRHQRSGCLSHTKSNKH</sequence>
<dbReference type="Proteomes" id="UP000664940">
    <property type="component" value="Unassembled WGS sequence"/>
</dbReference>
<evidence type="ECO:0000256" key="1">
    <source>
        <dbReference type="SAM" id="MobiDB-lite"/>
    </source>
</evidence>
<evidence type="ECO:0000313" key="3">
    <source>
        <dbReference type="Proteomes" id="UP000664940"/>
    </source>
</evidence>
<accession>A0A833Z439</accession>
<proteinExistence type="predicted"/>
<evidence type="ECO:0000313" key="2">
    <source>
        <dbReference type="EMBL" id="KAF6086173.1"/>
    </source>
</evidence>
<dbReference type="AlphaFoldDB" id="A0A833Z439"/>
<feature type="compositionally biased region" description="Basic residues" evidence="1">
    <location>
        <begin position="136"/>
        <end position="147"/>
    </location>
</feature>
<feature type="region of interest" description="Disordered" evidence="1">
    <location>
        <begin position="135"/>
        <end position="159"/>
    </location>
</feature>
<reference evidence="2 3" key="1">
    <citation type="journal article" date="2020" name="Nature">
        <title>Six reference-quality genomes reveal evolution of bat adaptations.</title>
        <authorList>
            <person name="Jebb D."/>
            <person name="Huang Z."/>
            <person name="Pippel M."/>
            <person name="Hughes G.M."/>
            <person name="Lavrichenko K."/>
            <person name="Devanna P."/>
            <person name="Winkler S."/>
            <person name="Jermiin L.S."/>
            <person name="Skirmuntt E.C."/>
            <person name="Katzourakis A."/>
            <person name="Burkitt-Gray L."/>
            <person name="Ray D.A."/>
            <person name="Sullivan K.A.M."/>
            <person name="Roscito J.G."/>
            <person name="Kirilenko B.M."/>
            <person name="Davalos L.M."/>
            <person name="Corthals A.P."/>
            <person name="Power M.L."/>
            <person name="Jones G."/>
            <person name="Ransome R.D."/>
            <person name="Dechmann D.K.N."/>
            <person name="Locatelli A.G."/>
            <person name="Puechmaille S.J."/>
            <person name="Fedrigo O."/>
            <person name="Jarvis E.D."/>
            <person name="Hiller M."/>
            <person name="Vernes S.C."/>
            <person name="Myers E.W."/>
            <person name="Teeling E.C."/>
        </authorList>
    </citation>
    <scope>NUCLEOTIDE SEQUENCE [LARGE SCALE GENOMIC DNA]</scope>
    <source>
        <strain evidence="2">Bat1K_MPI-CBG_1</strain>
    </source>
</reference>
<feature type="compositionally biased region" description="Polar residues" evidence="1">
    <location>
        <begin position="149"/>
        <end position="159"/>
    </location>
</feature>
<organism evidence="2 3">
    <name type="scientific">Phyllostomus discolor</name>
    <name type="common">pale spear-nosed bat</name>
    <dbReference type="NCBI Taxonomy" id="89673"/>
    <lineage>
        <taxon>Eukaryota</taxon>
        <taxon>Metazoa</taxon>
        <taxon>Chordata</taxon>
        <taxon>Craniata</taxon>
        <taxon>Vertebrata</taxon>
        <taxon>Euteleostomi</taxon>
        <taxon>Mammalia</taxon>
        <taxon>Eutheria</taxon>
        <taxon>Laurasiatheria</taxon>
        <taxon>Chiroptera</taxon>
        <taxon>Yangochiroptera</taxon>
        <taxon>Phyllostomidae</taxon>
        <taxon>Phyllostominae</taxon>
        <taxon>Phyllostomus</taxon>
    </lineage>
</organism>
<comment type="caution">
    <text evidence="2">The sequence shown here is derived from an EMBL/GenBank/DDBJ whole genome shotgun (WGS) entry which is preliminary data.</text>
</comment>